<proteinExistence type="predicted"/>
<dbReference type="AlphaFoldDB" id="A0A067QIT1"/>
<keyword evidence="1" id="KW-0472">Membrane</keyword>
<keyword evidence="1" id="KW-0812">Transmembrane</keyword>
<dbReference type="InParanoid" id="A0A067QIT1"/>
<dbReference type="Proteomes" id="UP000027135">
    <property type="component" value="Unassembled WGS sequence"/>
</dbReference>
<keyword evidence="1" id="KW-1133">Transmembrane helix</keyword>
<protein>
    <submittedName>
        <fullName evidence="2">Glutamate receptor, ionotropic kainate 2</fullName>
    </submittedName>
</protein>
<evidence type="ECO:0000313" key="2">
    <source>
        <dbReference type="EMBL" id="KDR08616.1"/>
    </source>
</evidence>
<dbReference type="eggNOG" id="KOG1052">
    <property type="taxonomic scope" value="Eukaryota"/>
</dbReference>
<reference evidence="2 3" key="1">
    <citation type="journal article" date="2014" name="Nat. Commun.">
        <title>Molecular traces of alternative social organization in a termite genome.</title>
        <authorList>
            <person name="Terrapon N."/>
            <person name="Li C."/>
            <person name="Robertson H.M."/>
            <person name="Ji L."/>
            <person name="Meng X."/>
            <person name="Booth W."/>
            <person name="Chen Z."/>
            <person name="Childers C.P."/>
            <person name="Glastad K.M."/>
            <person name="Gokhale K."/>
            <person name="Gowin J."/>
            <person name="Gronenberg W."/>
            <person name="Hermansen R.A."/>
            <person name="Hu H."/>
            <person name="Hunt B.G."/>
            <person name="Huylmans A.K."/>
            <person name="Khalil S.M."/>
            <person name="Mitchell R.D."/>
            <person name="Munoz-Torres M.C."/>
            <person name="Mustard J.A."/>
            <person name="Pan H."/>
            <person name="Reese J.T."/>
            <person name="Scharf M.E."/>
            <person name="Sun F."/>
            <person name="Vogel H."/>
            <person name="Xiao J."/>
            <person name="Yang W."/>
            <person name="Yang Z."/>
            <person name="Yang Z."/>
            <person name="Zhou J."/>
            <person name="Zhu J."/>
            <person name="Brent C.S."/>
            <person name="Elsik C.G."/>
            <person name="Goodisman M.A."/>
            <person name="Liberles D.A."/>
            <person name="Roe R.M."/>
            <person name="Vargo E.L."/>
            <person name="Vilcinskas A."/>
            <person name="Wang J."/>
            <person name="Bornberg-Bauer E."/>
            <person name="Korb J."/>
            <person name="Zhang G."/>
            <person name="Liebig J."/>
        </authorList>
    </citation>
    <scope>NUCLEOTIDE SEQUENCE [LARGE SCALE GENOMIC DNA]</scope>
    <source>
        <tissue evidence="2">Whole organism</tissue>
    </source>
</reference>
<organism evidence="2 3">
    <name type="scientific">Zootermopsis nevadensis</name>
    <name type="common">Dampwood termite</name>
    <dbReference type="NCBI Taxonomy" id="136037"/>
    <lineage>
        <taxon>Eukaryota</taxon>
        <taxon>Metazoa</taxon>
        <taxon>Ecdysozoa</taxon>
        <taxon>Arthropoda</taxon>
        <taxon>Hexapoda</taxon>
        <taxon>Insecta</taxon>
        <taxon>Pterygota</taxon>
        <taxon>Neoptera</taxon>
        <taxon>Polyneoptera</taxon>
        <taxon>Dictyoptera</taxon>
        <taxon>Blattodea</taxon>
        <taxon>Blattoidea</taxon>
        <taxon>Termitoidae</taxon>
        <taxon>Termopsidae</taxon>
        <taxon>Zootermopsis</taxon>
    </lineage>
</organism>
<evidence type="ECO:0000313" key="3">
    <source>
        <dbReference type="Proteomes" id="UP000027135"/>
    </source>
</evidence>
<keyword evidence="3" id="KW-1185">Reference proteome</keyword>
<sequence length="161" mass="17738">MLYDKWWKNPGDTCTRNEKGKESKANALGVDNIGGVFVVLLCGLAVAVIVAIFEFCYNSKRNTQAELRAVPVPHQSLCAEMTEELCFALRCRGSRQRPALKRQCSKCIPGTTYVPAALELPPHPPSNGLRSQRGSLGVPIELPPHLHHLHPAMVHPDYDAT</sequence>
<gene>
    <name evidence="2" type="ORF">L798_01517</name>
</gene>
<dbReference type="EMBL" id="KK853313">
    <property type="protein sequence ID" value="KDR08616.1"/>
    <property type="molecule type" value="Genomic_DNA"/>
</dbReference>
<name>A0A067QIT1_ZOONE</name>
<evidence type="ECO:0000256" key="1">
    <source>
        <dbReference type="SAM" id="Phobius"/>
    </source>
</evidence>
<accession>A0A067QIT1</accession>
<feature type="transmembrane region" description="Helical" evidence="1">
    <location>
        <begin position="33"/>
        <end position="57"/>
    </location>
</feature>
<dbReference type="OrthoDB" id="5984008at2759"/>
<keyword evidence="2" id="KW-0675">Receptor</keyword>